<dbReference type="FunFam" id="3.40.33.10:FF:000002">
    <property type="entry name" value="Golgi-associated plant pathogenesis-related protein 1"/>
    <property type="match status" value="1"/>
</dbReference>
<dbReference type="OrthoDB" id="337038at2759"/>
<dbReference type="Proteomes" id="UP000681720">
    <property type="component" value="Unassembled WGS sequence"/>
</dbReference>
<evidence type="ECO:0000259" key="2">
    <source>
        <dbReference type="SMART" id="SM00198"/>
    </source>
</evidence>
<dbReference type="EMBL" id="CAJNRF010005051">
    <property type="protein sequence ID" value="CAF2066960.1"/>
    <property type="molecule type" value="Genomic_DNA"/>
</dbReference>
<dbReference type="Proteomes" id="UP000676336">
    <property type="component" value="Unassembled WGS sequence"/>
</dbReference>
<dbReference type="PRINTS" id="PR00837">
    <property type="entry name" value="V5TPXLIKE"/>
</dbReference>
<dbReference type="GO" id="GO:0005576">
    <property type="term" value="C:extracellular region"/>
    <property type="evidence" value="ECO:0007669"/>
    <property type="project" value="InterPro"/>
</dbReference>
<dbReference type="InterPro" id="IPR001283">
    <property type="entry name" value="CRISP-related"/>
</dbReference>
<dbReference type="Proteomes" id="UP000663887">
    <property type="component" value="Unassembled WGS sequence"/>
</dbReference>
<dbReference type="EMBL" id="CAJNRG010005445">
    <property type="protein sequence ID" value="CAF2076711.1"/>
    <property type="molecule type" value="Genomic_DNA"/>
</dbReference>
<dbReference type="Gene3D" id="3.40.33.10">
    <property type="entry name" value="CAP"/>
    <property type="match status" value="1"/>
</dbReference>
<dbReference type="InterPro" id="IPR034113">
    <property type="entry name" value="SCP_GAPR1-like"/>
</dbReference>
<comment type="caution">
    <text evidence="6">The sequence shown here is derived from an EMBL/GenBank/DDBJ whole genome shotgun (WGS) entry which is preliminary data.</text>
</comment>
<dbReference type="CDD" id="cd05382">
    <property type="entry name" value="CAP_GAPR1-like"/>
    <property type="match status" value="1"/>
</dbReference>
<dbReference type="Pfam" id="PF00188">
    <property type="entry name" value="CAP"/>
    <property type="match status" value="1"/>
</dbReference>
<protein>
    <recommendedName>
        <fullName evidence="2">SCP domain-containing protein</fullName>
    </recommendedName>
</protein>
<dbReference type="SMART" id="SM00198">
    <property type="entry name" value="SCP"/>
    <property type="match status" value="1"/>
</dbReference>
<dbReference type="EMBL" id="CAJOBG010000923">
    <property type="protein sequence ID" value="CAF3874047.1"/>
    <property type="molecule type" value="Genomic_DNA"/>
</dbReference>
<dbReference type="InterPro" id="IPR018244">
    <property type="entry name" value="Allrgn_V5/Tpx1_CS"/>
</dbReference>
<evidence type="ECO:0000313" key="5">
    <source>
        <dbReference type="EMBL" id="CAF2066960.1"/>
    </source>
</evidence>
<name>A0A816RWM7_9BILA</name>
<dbReference type="SUPFAM" id="SSF55797">
    <property type="entry name" value="PR-1-like"/>
    <property type="match status" value="1"/>
</dbReference>
<dbReference type="EMBL" id="CAJNOV010014061">
    <property type="protein sequence ID" value="CAF1539606.1"/>
    <property type="molecule type" value="Genomic_DNA"/>
</dbReference>
<dbReference type="InterPro" id="IPR014044">
    <property type="entry name" value="CAP_dom"/>
</dbReference>
<dbReference type="EMBL" id="CAJOBH010001230">
    <property type="protein sequence ID" value="CAF3843061.1"/>
    <property type="molecule type" value="Genomic_DNA"/>
</dbReference>
<evidence type="ECO:0000313" key="9">
    <source>
        <dbReference type="EMBL" id="CAF3874047.1"/>
    </source>
</evidence>
<evidence type="ECO:0000313" key="10">
    <source>
        <dbReference type="EMBL" id="CAF3986092.1"/>
    </source>
</evidence>
<evidence type="ECO:0000313" key="7">
    <source>
        <dbReference type="EMBL" id="CAF2167338.1"/>
    </source>
</evidence>
<keyword evidence="13" id="KW-1185">Reference proteome</keyword>
<sequence>MVYSASSSIVIADFQQQALEQHNFYRQQLHCTGLLILNSSLNTIAQNYAQYLANNNIFKHSGVAGLGENLYYSFSSTGMNSLNGSRPTAAWYNEISLYKYSSPVFSAATGHFTQVVWAGSTQLGIGIALTSNHLTAYVVANYFPPGNYLGQFSANVLPLCTATTATTGSTINYGITVVFSLALCLFLY</sequence>
<organism evidence="6 14">
    <name type="scientific">Rotaria magnacalcarata</name>
    <dbReference type="NCBI Taxonomy" id="392030"/>
    <lineage>
        <taxon>Eukaryota</taxon>
        <taxon>Metazoa</taxon>
        <taxon>Spiralia</taxon>
        <taxon>Gnathifera</taxon>
        <taxon>Rotifera</taxon>
        <taxon>Eurotatoria</taxon>
        <taxon>Bdelloidea</taxon>
        <taxon>Philodinida</taxon>
        <taxon>Philodinidae</taxon>
        <taxon>Rotaria</taxon>
    </lineage>
</organism>
<evidence type="ECO:0000313" key="14">
    <source>
        <dbReference type="Proteomes" id="UP000663887"/>
    </source>
</evidence>
<evidence type="ECO:0000313" key="13">
    <source>
        <dbReference type="Proteomes" id="UP000663866"/>
    </source>
</evidence>
<dbReference type="PROSITE" id="PS01009">
    <property type="entry name" value="CRISP_1"/>
    <property type="match status" value="1"/>
</dbReference>
<dbReference type="Proteomes" id="UP000663842">
    <property type="component" value="Unassembled WGS sequence"/>
</dbReference>
<dbReference type="EMBL" id="CAJNOW010015157">
    <property type="protein sequence ID" value="CAF1639117.1"/>
    <property type="molecule type" value="Genomic_DNA"/>
</dbReference>
<dbReference type="Proteomes" id="UP000663856">
    <property type="component" value="Unassembled WGS sequence"/>
</dbReference>
<dbReference type="AlphaFoldDB" id="A0A816RWM7"/>
<keyword evidence="1" id="KW-0472">Membrane</keyword>
<dbReference type="EMBL" id="CAJNRE010018479">
    <property type="protein sequence ID" value="CAF2167338.1"/>
    <property type="molecule type" value="Genomic_DNA"/>
</dbReference>
<dbReference type="EMBL" id="CAJOBF010001815">
    <property type="protein sequence ID" value="CAF3986092.1"/>
    <property type="molecule type" value="Genomic_DNA"/>
</dbReference>
<reference evidence="6" key="1">
    <citation type="submission" date="2021-02" db="EMBL/GenBank/DDBJ databases">
        <authorList>
            <person name="Nowell W R."/>
        </authorList>
    </citation>
    <scope>NUCLEOTIDE SEQUENCE</scope>
</reference>
<dbReference type="Proteomes" id="UP000663855">
    <property type="component" value="Unassembled WGS sequence"/>
</dbReference>
<dbReference type="Proteomes" id="UP000681967">
    <property type="component" value="Unassembled WGS sequence"/>
</dbReference>
<evidence type="ECO:0000313" key="3">
    <source>
        <dbReference type="EMBL" id="CAF1539606.1"/>
    </source>
</evidence>
<dbReference type="InterPro" id="IPR035940">
    <property type="entry name" value="CAP_sf"/>
</dbReference>
<dbReference type="Proteomes" id="UP000663824">
    <property type="component" value="Unassembled WGS sequence"/>
</dbReference>
<evidence type="ECO:0000313" key="6">
    <source>
        <dbReference type="EMBL" id="CAF2076711.1"/>
    </source>
</evidence>
<proteinExistence type="predicted"/>
<dbReference type="PANTHER" id="PTHR10334">
    <property type="entry name" value="CYSTEINE-RICH SECRETORY PROTEIN-RELATED"/>
    <property type="match status" value="1"/>
</dbReference>
<keyword evidence="1" id="KW-1133">Transmembrane helix</keyword>
<dbReference type="Proteomes" id="UP000663866">
    <property type="component" value="Unassembled WGS sequence"/>
</dbReference>
<evidence type="ECO:0000313" key="12">
    <source>
        <dbReference type="EMBL" id="CAF5000817.1"/>
    </source>
</evidence>
<feature type="transmembrane region" description="Helical" evidence="1">
    <location>
        <begin position="170"/>
        <end position="187"/>
    </location>
</feature>
<evidence type="ECO:0000313" key="11">
    <source>
        <dbReference type="EMBL" id="CAF4814419.1"/>
    </source>
</evidence>
<dbReference type="Proteomes" id="UP000663834">
    <property type="component" value="Unassembled WGS sequence"/>
</dbReference>
<gene>
    <name evidence="8" type="ORF">BYL167_LOCUS5403</name>
    <name evidence="3" type="ORF">CJN711_LOCUS29627</name>
    <name evidence="12" type="ORF">GIL414_LOCUS57227</name>
    <name evidence="4" type="ORF">KQP761_LOCUS27707</name>
    <name evidence="7" type="ORF">MBJ925_LOCUS33621</name>
    <name evidence="9" type="ORF">OVN521_LOCUS8092</name>
    <name evidence="11" type="ORF">SMN809_LOCUS47740</name>
    <name evidence="10" type="ORF">UXM345_LOCUS15329</name>
    <name evidence="5" type="ORF">WKI299_LOCUS13408</name>
    <name evidence="6" type="ORF">XDN619_LOCUS13737</name>
</gene>
<keyword evidence="1" id="KW-0812">Transmembrane</keyword>
<evidence type="ECO:0000313" key="4">
    <source>
        <dbReference type="EMBL" id="CAF1639117.1"/>
    </source>
</evidence>
<dbReference type="EMBL" id="CAJOBI010151922">
    <property type="protein sequence ID" value="CAF4814419.1"/>
    <property type="molecule type" value="Genomic_DNA"/>
</dbReference>
<accession>A0A816RWM7</accession>
<evidence type="ECO:0000256" key="1">
    <source>
        <dbReference type="SAM" id="Phobius"/>
    </source>
</evidence>
<dbReference type="EMBL" id="CAJOBJ010207274">
    <property type="protein sequence ID" value="CAF5000817.1"/>
    <property type="molecule type" value="Genomic_DNA"/>
</dbReference>
<evidence type="ECO:0000313" key="8">
    <source>
        <dbReference type="EMBL" id="CAF3843061.1"/>
    </source>
</evidence>
<feature type="domain" description="SCP" evidence="2">
    <location>
        <begin position="13"/>
        <end position="150"/>
    </location>
</feature>